<reference evidence="2 3" key="1">
    <citation type="submission" date="2021-02" db="EMBL/GenBank/DDBJ databases">
        <title>Draft Genome Sequences of 5 Vibrio neptunius Strains Isolated From of Bivalve Hatcheries.</title>
        <authorList>
            <person name="Galvis F."/>
            <person name="Barja J.L."/>
            <person name="Lemos M.L."/>
            <person name="Balado M."/>
        </authorList>
    </citation>
    <scope>NUCLEOTIDE SEQUENCE [LARGE SCALE GENOMIC DNA]</scope>
    <source>
        <strain evidence="2 3">PP-145.98</strain>
    </source>
</reference>
<dbReference type="Proteomes" id="UP000779070">
    <property type="component" value="Unassembled WGS sequence"/>
</dbReference>
<dbReference type="InterPro" id="IPR052543">
    <property type="entry name" value="HTH_Metal-responsive_Reg"/>
</dbReference>
<dbReference type="PROSITE" id="PS50987">
    <property type="entry name" value="HTH_ARSR_2"/>
    <property type="match status" value="1"/>
</dbReference>
<evidence type="ECO:0000259" key="1">
    <source>
        <dbReference type="PROSITE" id="PS50987"/>
    </source>
</evidence>
<evidence type="ECO:0000313" key="3">
    <source>
        <dbReference type="Proteomes" id="UP000779070"/>
    </source>
</evidence>
<dbReference type="RefSeq" id="WP_206371975.1">
    <property type="nucleotide sequence ID" value="NZ_CAWPTM010000116.1"/>
</dbReference>
<dbReference type="InterPro" id="IPR011991">
    <property type="entry name" value="ArsR-like_HTH"/>
</dbReference>
<sequence>MEPNIAILASLIGDQARARMLTALMGGQALTATELALEAEITAQTASSHLNKLVSGELLVVRKQGRHKYFQLKDAQVAELLEQLLTVTAAIPRLRGTTDPRLRRSRVCYDHLAGELGVRLFDAMVENQWLVETSHHAHLTDKGRRQFERLGADVEALTTGRRPLCKACLDWSERRSHLAGSLGQWILDDLLKRQWAKRDLDSRAITFSPQGLTAFSKNYQLGSDKTSAD</sequence>
<protein>
    <submittedName>
        <fullName evidence="2">Helix-turn-helix transcriptional regulator</fullName>
    </submittedName>
</protein>
<comment type="caution">
    <text evidence="2">The sequence shown here is derived from an EMBL/GenBank/DDBJ whole genome shotgun (WGS) entry which is preliminary data.</text>
</comment>
<accession>A0ABS3A8H4</accession>
<organism evidence="2 3">
    <name type="scientific">Vibrio neptunius</name>
    <dbReference type="NCBI Taxonomy" id="170651"/>
    <lineage>
        <taxon>Bacteria</taxon>
        <taxon>Pseudomonadati</taxon>
        <taxon>Pseudomonadota</taxon>
        <taxon>Gammaproteobacteria</taxon>
        <taxon>Vibrionales</taxon>
        <taxon>Vibrionaceae</taxon>
        <taxon>Vibrio</taxon>
    </lineage>
</organism>
<dbReference type="InterPro" id="IPR001845">
    <property type="entry name" value="HTH_ArsR_DNA-bd_dom"/>
</dbReference>
<keyword evidence="3" id="KW-1185">Reference proteome</keyword>
<gene>
    <name evidence="2" type="ORF">JYA62_21815</name>
</gene>
<feature type="domain" description="HTH arsR-type" evidence="1">
    <location>
        <begin position="1"/>
        <end position="92"/>
    </location>
</feature>
<dbReference type="InterPro" id="IPR036388">
    <property type="entry name" value="WH-like_DNA-bd_sf"/>
</dbReference>
<dbReference type="PANTHER" id="PTHR39168:SF1">
    <property type="entry name" value="TRANSCRIPTIONAL REGULATORY PROTEIN"/>
    <property type="match status" value="1"/>
</dbReference>
<dbReference type="Gene3D" id="1.10.10.10">
    <property type="entry name" value="Winged helix-like DNA-binding domain superfamily/Winged helix DNA-binding domain"/>
    <property type="match status" value="1"/>
</dbReference>
<dbReference type="EMBL" id="JAFHLB010000041">
    <property type="protein sequence ID" value="MBN3580290.1"/>
    <property type="molecule type" value="Genomic_DNA"/>
</dbReference>
<dbReference type="SUPFAM" id="SSF46785">
    <property type="entry name" value="Winged helix' DNA-binding domain"/>
    <property type="match status" value="1"/>
</dbReference>
<evidence type="ECO:0000313" key="2">
    <source>
        <dbReference type="EMBL" id="MBN3580290.1"/>
    </source>
</evidence>
<dbReference type="SMART" id="SM00418">
    <property type="entry name" value="HTH_ARSR"/>
    <property type="match status" value="1"/>
</dbReference>
<name>A0ABS3A8H4_9VIBR</name>
<dbReference type="Pfam" id="PF12840">
    <property type="entry name" value="HTH_20"/>
    <property type="match status" value="1"/>
</dbReference>
<dbReference type="PANTHER" id="PTHR39168">
    <property type="entry name" value="TRANSCRIPTIONAL REGULATOR-RELATED"/>
    <property type="match status" value="1"/>
</dbReference>
<proteinExistence type="predicted"/>
<dbReference type="InterPro" id="IPR036390">
    <property type="entry name" value="WH_DNA-bd_sf"/>
</dbReference>
<dbReference type="CDD" id="cd00090">
    <property type="entry name" value="HTH_ARSR"/>
    <property type="match status" value="1"/>
</dbReference>